<name>A0A511T7D8_MYXFU</name>
<dbReference type="EMBL" id="FOIB01000007">
    <property type="protein sequence ID" value="SEU26050.1"/>
    <property type="molecule type" value="Genomic_DNA"/>
</dbReference>
<evidence type="ECO:0000313" key="4">
    <source>
        <dbReference type="EMBL" id="SEU26050.1"/>
    </source>
</evidence>
<keyword evidence="1" id="KW-0808">Transferase</keyword>
<dbReference type="Proteomes" id="UP000183760">
    <property type="component" value="Unassembled WGS sequence"/>
</dbReference>
<dbReference type="SUPFAM" id="SSF53474">
    <property type="entry name" value="alpha/beta-Hydrolases"/>
    <property type="match status" value="1"/>
</dbReference>
<evidence type="ECO:0000256" key="1">
    <source>
        <dbReference type="ARBA" id="ARBA00022679"/>
    </source>
</evidence>
<dbReference type="PANTHER" id="PTHR32268:SF11">
    <property type="entry name" value="HOMOSERINE O-ACETYLTRANSFERASE"/>
    <property type="match status" value="1"/>
</dbReference>
<gene>
    <name evidence="3" type="ORF">MFU01_49340</name>
    <name evidence="4" type="ORF">SAMN05443572_107197</name>
</gene>
<reference evidence="4 5" key="1">
    <citation type="submission" date="2016-10" db="EMBL/GenBank/DDBJ databases">
        <authorList>
            <person name="Varghese N."/>
            <person name="Submissions S."/>
        </authorList>
    </citation>
    <scope>NUCLEOTIDE SEQUENCE [LARGE SCALE GENOMIC DNA]</scope>
    <source>
        <strain evidence="4 5">DSM 16525</strain>
    </source>
</reference>
<evidence type="ECO:0000313" key="3">
    <source>
        <dbReference type="EMBL" id="GEN09897.1"/>
    </source>
</evidence>
<dbReference type="GO" id="GO:0009092">
    <property type="term" value="P:homoserine metabolic process"/>
    <property type="evidence" value="ECO:0007669"/>
    <property type="project" value="TreeGrafter"/>
</dbReference>
<dbReference type="AlphaFoldDB" id="A0A511T7D8"/>
<evidence type="ECO:0000313" key="6">
    <source>
        <dbReference type="Proteomes" id="UP000321514"/>
    </source>
</evidence>
<dbReference type="Proteomes" id="UP000321514">
    <property type="component" value="Unassembled WGS sequence"/>
</dbReference>
<dbReference type="PANTHER" id="PTHR32268">
    <property type="entry name" value="HOMOSERINE O-ACETYLTRANSFERASE"/>
    <property type="match status" value="1"/>
</dbReference>
<evidence type="ECO:0000313" key="5">
    <source>
        <dbReference type="Proteomes" id="UP000183760"/>
    </source>
</evidence>
<dbReference type="PIRSF" id="PIRSF000443">
    <property type="entry name" value="Homoser_Ac_trans"/>
    <property type="match status" value="1"/>
</dbReference>
<dbReference type="EMBL" id="BJXR01000036">
    <property type="protein sequence ID" value="GEN09897.1"/>
    <property type="molecule type" value="Genomic_DNA"/>
</dbReference>
<accession>A0A511T7D8</accession>
<feature type="domain" description="AB hydrolase-1" evidence="2">
    <location>
        <begin position="73"/>
        <end position="303"/>
    </location>
</feature>
<proteinExistence type="predicted"/>
<dbReference type="Pfam" id="PF00561">
    <property type="entry name" value="Abhydrolase_1"/>
    <property type="match status" value="1"/>
</dbReference>
<reference evidence="3 6" key="2">
    <citation type="submission" date="2019-07" db="EMBL/GenBank/DDBJ databases">
        <title>Whole genome shotgun sequence of Myxococcus fulvus NBRC 100333.</title>
        <authorList>
            <person name="Hosoyama A."/>
            <person name="Uohara A."/>
            <person name="Ohji S."/>
            <person name="Ichikawa N."/>
        </authorList>
    </citation>
    <scope>NUCLEOTIDE SEQUENCE [LARGE SCALE GENOMIC DNA]</scope>
    <source>
        <strain evidence="3 6">NBRC 100333</strain>
    </source>
</reference>
<comment type="caution">
    <text evidence="3">The sequence shown here is derived from an EMBL/GenBank/DDBJ whole genome shotgun (WGS) entry which is preliminary data.</text>
</comment>
<dbReference type="InterPro" id="IPR008220">
    <property type="entry name" value="HAT_MetX-like"/>
</dbReference>
<evidence type="ECO:0000259" key="2">
    <source>
        <dbReference type="Pfam" id="PF00561"/>
    </source>
</evidence>
<dbReference type="GO" id="GO:0009086">
    <property type="term" value="P:methionine biosynthetic process"/>
    <property type="evidence" value="ECO:0007669"/>
    <property type="project" value="TreeGrafter"/>
</dbReference>
<organism evidence="3 6">
    <name type="scientific">Myxococcus fulvus</name>
    <dbReference type="NCBI Taxonomy" id="33"/>
    <lineage>
        <taxon>Bacteria</taxon>
        <taxon>Pseudomonadati</taxon>
        <taxon>Myxococcota</taxon>
        <taxon>Myxococcia</taxon>
        <taxon>Myxococcales</taxon>
        <taxon>Cystobacterineae</taxon>
        <taxon>Myxococcaceae</taxon>
        <taxon>Myxococcus</taxon>
    </lineage>
</organism>
<dbReference type="InterPro" id="IPR029058">
    <property type="entry name" value="AB_hydrolase_fold"/>
</dbReference>
<protein>
    <submittedName>
        <fullName evidence="4">Homoserine O-acetyltransferase</fullName>
    </submittedName>
</protein>
<dbReference type="STRING" id="1334629.MFUL124B02_20400"/>
<keyword evidence="5" id="KW-1185">Reference proteome</keyword>
<dbReference type="OrthoDB" id="9800754at2"/>
<sequence length="344" mass="36975">MIQATGTHLFTSLLPLEEGELLRNPQVAWEAYGEPCDGKAVVLLHDLSHSHRAVGPAEDSAYQPSGWARELVGPGLPLDPDIMPVIVPGLLGSPFGSTSNASMDRETGERLGLSLPPITVLDMARAVSALLRARGLNHVRALVGVGLGAQVALRLAALFPELSDSVVAIGSARALPEGVREKLGLAWQLLRADPDFREGLYEPDAQPRKTMRRLRLDFQKLLYGREYLSQRFADVEAARLALDAEADAFSESFDASSWATLCSAYSGCDVADCFAQIRARVLLVAGSSDVLAPVNRVRDTYHLLSAAGVSARLVELPGPGDHGALLTETERLRAPLGDFLRRVG</sequence>
<dbReference type="GO" id="GO:0004414">
    <property type="term" value="F:homoserine O-acetyltransferase activity"/>
    <property type="evidence" value="ECO:0007669"/>
    <property type="project" value="TreeGrafter"/>
</dbReference>
<dbReference type="InterPro" id="IPR000073">
    <property type="entry name" value="AB_hydrolase_1"/>
</dbReference>
<dbReference type="RefSeq" id="WP_046713505.1">
    <property type="nucleotide sequence ID" value="NZ_BJXR01000036.1"/>
</dbReference>
<dbReference type="Gene3D" id="3.40.50.1820">
    <property type="entry name" value="alpha/beta hydrolase"/>
    <property type="match status" value="1"/>
</dbReference>